<sequence>MFLILQIWILLNVSPYLVHCQPSHLRLPPRVLGPEASAFDTKGGGPYACIGDGRVVKYEGPNVGFTEFATTSPNRPSGRLARPVVTSFEGKPFAFPDALVIDQERGRIYFVDSGAVFRISSISWYKWELYVGSLDENFVGVSNV</sequence>
<accession>A0A2G2WR75</accession>
<dbReference type="PANTHER" id="PTHR10426:SF100">
    <property type="entry name" value="STRICTOSIDINE SYNTHASE CONSERVED REGION DOMAIN-CONTAINING PROTEIN"/>
    <property type="match status" value="1"/>
</dbReference>
<protein>
    <recommendedName>
        <fullName evidence="4">Strictosidine synthase conserved region domain-containing protein</fullName>
    </recommendedName>
</protein>
<dbReference type="Proteomes" id="UP000224567">
    <property type="component" value="Unassembled WGS sequence"/>
</dbReference>
<reference evidence="3" key="2">
    <citation type="journal article" date="2017" name="J. Anim. Genet.">
        <title>Multiple reference genome sequences of hot pepper reveal the massive evolution of plant disease resistance genes by retroduplication.</title>
        <authorList>
            <person name="Kim S."/>
            <person name="Park J."/>
            <person name="Yeom S.-I."/>
            <person name="Kim Y.-M."/>
            <person name="Seo E."/>
            <person name="Kim K.-T."/>
            <person name="Kim M.-S."/>
            <person name="Lee J.M."/>
            <person name="Cheong K."/>
            <person name="Shin H.-S."/>
            <person name="Kim S.-B."/>
            <person name="Han K."/>
            <person name="Lee J."/>
            <person name="Park M."/>
            <person name="Lee H.-A."/>
            <person name="Lee H.-Y."/>
            <person name="Lee Y."/>
            <person name="Oh S."/>
            <person name="Lee J.H."/>
            <person name="Choi E."/>
            <person name="Choi E."/>
            <person name="Lee S.E."/>
            <person name="Jeon J."/>
            <person name="Kim H."/>
            <person name="Choi G."/>
            <person name="Song H."/>
            <person name="Lee J."/>
            <person name="Lee S.-C."/>
            <person name="Kwon J.-K."/>
            <person name="Lee H.-Y."/>
            <person name="Koo N."/>
            <person name="Hong Y."/>
            <person name="Kim R.W."/>
            <person name="Kang W.-H."/>
            <person name="Huh J.H."/>
            <person name="Kang B.-C."/>
            <person name="Yang T.-J."/>
            <person name="Lee Y.-H."/>
            <person name="Bennetzen J.L."/>
            <person name="Choi D."/>
        </authorList>
    </citation>
    <scope>NUCLEOTIDE SEQUENCE [LARGE SCALE GENOMIC DNA]</scope>
    <source>
        <strain evidence="3">cv. PBC81</strain>
    </source>
</reference>
<organism evidence="2 3">
    <name type="scientific">Capsicum baccatum</name>
    <name type="common">Peruvian pepper</name>
    <dbReference type="NCBI Taxonomy" id="33114"/>
    <lineage>
        <taxon>Eukaryota</taxon>
        <taxon>Viridiplantae</taxon>
        <taxon>Streptophyta</taxon>
        <taxon>Embryophyta</taxon>
        <taxon>Tracheophyta</taxon>
        <taxon>Spermatophyta</taxon>
        <taxon>Magnoliopsida</taxon>
        <taxon>eudicotyledons</taxon>
        <taxon>Gunneridae</taxon>
        <taxon>Pentapetalae</taxon>
        <taxon>asterids</taxon>
        <taxon>lamiids</taxon>
        <taxon>Solanales</taxon>
        <taxon>Solanaceae</taxon>
        <taxon>Solanoideae</taxon>
        <taxon>Capsiceae</taxon>
        <taxon>Capsicum</taxon>
    </lineage>
</organism>
<dbReference type="AlphaFoldDB" id="A0A2G2WR75"/>
<evidence type="ECO:0000313" key="2">
    <source>
        <dbReference type="EMBL" id="PHT47744.1"/>
    </source>
</evidence>
<evidence type="ECO:0000313" key="3">
    <source>
        <dbReference type="Proteomes" id="UP000224567"/>
    </source>
</evidence>
<reference evidence="2 3" key="1">
    <citation type="journal article" date="2017" name="Genome Biol.">
        <title>New reference genome sequences of hot pepper reveal the massive evolution of plant disease-resistance genes by retroduplication.</title>
        <authorList>
            <person name="Kim S."/>
            <person name="Park J."/>
            <person name="Yeom S.I."/>
            <person name="Kim Y.M."/>
            <person name="Seo E."/>
            <person name="Kim K.T."/>
            <person name="Kim M.S."/>
            <person name="Lee J.M."/>
            <person name="Cheong K."/>
            <person name="Shin H.S."/>
            <person name="Kim S.B."/>
            <person name="Han K."/>
            <person name="Lee J."/>
            <person name="Park M."/>
            <person name="Lee H.A."/>
            <person name="Lee H.Y."/>
            <person name="Lee Y."/>
            <person name="Oh S."/>
            <person name="Lee J.H."/>
            <person name="Choi E."/>
            <person name="Choi E."/>
            <person name="Lee S.E."/>
            <person name="Jeon J."/>
            <person name="Kim H."/>
            <person name="Choi G."/>
            <person name="Song H."/>
            <person name="Lee J."/>
            <person name="Lee S.C."/>
            <person name="Kwon J.K."/>
            <person name="Lee H.Y."/>
            <person name="Koo N."/>
            <person name="Hong Y."/>
            <person name="Kim R.W."/>
            <person name="Kang W.H."/>
            <person name="Huh J.H."/>
            <person name="Kang B.C."/>
            <person name="Yang T.J."/>
            <person name="Lee Y.H."/>
            <person name="Bennetzen J.L."/>
            <person name="Choi D."/>
        </authorList>
    </citation>
    <scope>NUCLEOTIDE SEQUENCE [LARGE SCALE GENOMIC DNA]</scope>
    <source>
        <strain evidence="3">cv. PBC81</strain>
    </source>
</reference>
<dbReference type="PANTHER" id="PTHR10426">
    <property type="entry name" value="STRICTOSIDINE SYNTHASE-RELATED"/>
    <property type="match status" value="1"/>
</dbReference>
<evidence type="ECO:0008006" key="4">
    <source>
        <dbReference type="Google" id="ProtNLM"/>
    </source>
</evidence>
<feature type="chain" id="PRO_5013605828" description="Strictosidine synthase conserved region domain-containing protein" evidence="1">
    <location>
        <begin position="21"/>
        <end position="144"/>
    </location>
</feature>
<dbReference type="EMBL" id="MLFT02000005">
    <property type="protein sequence ID" value="PHT47744.1"/>
    <property type="molecule type" value="Genomic_DNA"/>
</dbReference>
<keyword evidence="3" id="KW-1185">Reference proteome</keyword>
<dbReference type="Gene3D" id="2.120.10.30">
    <property type="entry name" value="TolB, C-terminal domain"/>
    <property type="match status" value="2"/>
</dbReference>
<proteinExistence type="predicted"/>
<dbReference type="GO" id="GO:0016787">
    <property type="term" value="F:hydrolase activity"/>
    <property type="evidence" value="ECO:0007669"/>
    <property type="project" value="TreeGrafter"/>
</dbReference>
<gene>
    <name evidence="2" type="ORF">CQW23_11952</name>
</gene>
<dbReference type="GO" id="GO:0012505">
    <property type="term" value="C:endomembrane system"/>
    <property type="evidence" value="ECO:0007669"/>
    <property type="project" value="TreeGrafter"/>
</dbReference>
<keyword evidence="1" id="KW-0732">Signal</keyword>
<name>A0A2G2WR75_CAPBA</name>
<dbReference type="STRING" id="33114.A0A2G2WR75"/>
<feature type="signal peptide" evidence="1">
    <location>
        <begin position="1"/>
        <end position="20"/>
    </location>
</feature>
<dbReference type="InterPro" id="IPR011042">
    <property type="entry name" value="6-blade_b-propeller_TolB-like"/>
</dbReference>
<comment type="caution">
    <text evidence="2">The sequence shown here is derived from an EMBL/GenBank/DDBJ whole genome shotgun (WGS) entry which is preliminary data.</text>
</comment>
<dbReference type="SUPFAM" id="SSF63829">
    <property type="entry name" value="Calcium-dependent phosphotriesterase"/>
    <property type="match status" value="1"/>
</dbReference>
<evidence type="ECO:0000256" key="1">
    <source>
        <dbReference type="SAM" id="SignalP"/>
    </source>
</evidence>
<dbReference type="OrthoDB" id="5307922at2759"/>